<dbReference type="Gene3D" id="2.40.37.20">
    <property type="entry name" value="D-serine dehydratase-like domain"/>
    <property type="match status" value="1"/>
</dbReference>
<dbReference type="PANTHER" id="PTHR28004:SF2">
    <property type="entry name" value="D-SERINE DEHYDRATASE"/>
    <property type="match status" value="1"/>
</dbReference>
<dbReference type="GO" id="GO:0036088">
    <property type="term" value="P:D-serine catabolic process"/>
    <property type="evidence" value="ECO:0007669"/>
    <property type="project" value="TreeGrafter"/>
</dbReference>
<dbReference type="Pfam" id="PF14031">
    <property type="entry name" value="D-ser_dehydrat"/>
    <property type="match status" value="1"/>
</dbReference>
<proteinExistence type="predicted"/>
<gene>
    <name evidence="2" type="ORF">METZ01_LOCUS392603</name>
</gene>
<evidence type="ECO:0000259" key="1">
    <source>
        <dbReference type="SMART" id="SM01119"/>
    </source>
</evidence>
<protein>
    <recommendedName>
        <fullName evidence="1">D-serine dehydratase-like domain-containing protein</fullName>
    </recommendedName>
</protein>
<accession>A0A382UZT7</accession>
<dbReference type="GO" id="GO:0008721">
    <property type="term" value="F:D-serine ammonia-lyase activity"/>
    <property type="evidence" value="ECO:0007669"/>
    <property type="project" value="TreeGrafter"/>
</dbReference>
<organism evidence="2">
    <name type="scientific">marine metagenome</name>
    <dbReference type="NCBI Taxonomy" id="408172"/>
    <lineage>
        <taxon>unclassified sequences</taxon>
        <taxon>metagenomes</taxon>
        <taxon>ecological metagenomes</taxon>
    </lineage>
</organism>
<dbReference type="AlphaFoldDB" id="A0A382UZT7"/>
<dbReference type="SMART" id="SM01119">
    <property type="entry name" value="D-ser_dehydrat"/>
    <property type="match status" value="1"/>
</dbReference>
<name>A0A382UZT7_9ZZZZ</name>
<dbReference type="PANTHER" id="PTHR28004">
    <property type="entry name" value="ZGC:162816-RELATED"/>
    <property type="match status" value="1"/>
</dbReference>
<dbReference type="InterPro" id="IPR051466">
    <property type="entry name" value="D-amino_acid_metab_enzyme"/>
</dbReference>
<dbReference type="EMBL" id="UINC01148075">
    <property type="protein sequence ID" value="SVD39749.1"/>
    <property type="molecule type" value="Genomic_DNA"/>
</dbReference>
<feature type="non-terminal residue" evidence="2">
    <location>
        <position position="1"/>
    </location>
</feature>
<evidence type="ECO:0000313" key="2">
    <source>
        <dbReference type="EMBL" id="SVD39749.1"/>
    </source>
</evidence>
<feature type="domain" description="D-serine dehydratase-like" evidence="1">
    <location>
        <begin position="10"/>
        <end position="98"/>
    </location>
</feature>
<reference evidence="2" key="1">
    <citation type="submission" date="2018-05" db="EMBL/GenBank/DDBJ databases">
        <authorList>
            <person name="Lanie J.A."/>
            <person name="Ng W.-L."/>
            <person name="Kazmierczak K.M."/>
            <person name="Andrzejewski T.M."/>
            <person name="Davidsen T.M."/>
            <person name="Wayne K.J."/>
            <person name="Tettelin H."/>
            <person name="Glass J.I."/>
            <person name="Rusch D."/>
            <person name="Podicherti R."/>
            <person name="Tsui H.-C.T."/>
            <person name="Winkler M.E."/>
        </authorList>
    </citation>
    <scope>NUCLEOTIDE SEQUENCE</scope>
</reference>
<sequence length="115" mass="12730">SETFDDFGVSLFVLTTAISQPQSSLITFDAGFKSLASDKMAPEFRDVEGVVYHWGGDEHGIIQLNNPSKSIGLGDKLEVLTPHCDPTVNLHDFYFPYRDGLVQEIWPISARGLSQ</sequence>
<dbReference type="InterPro" id="IPR026956">
    <property type="entry name" value="D-ser_dehydrat-like_dom"/>
</dbReference>
<dbReference type="InterPro" id="IPR042208">
    <property type="entry name" value="D-ser_dehydrat-like_sf"/>
</dbReference>